<keyword evidence="18" id="KW-1185">Reference proteome</keyword>
<dbReference type="InterPro" id="IPR004036">
    <property type="entry name" value="Endonuclease-III-like_CS2"/>
</dbReference>
<evidence type="ECO:0000256" key="15">
    <source>
        <dbReference type="SAM" id="MobiDB-lite"/>
    </source>
</evidence>
<dbReference type="PANTHER" id="PTHR42944">
    <property type="entry name" value="ADENINE DNA GLYCOSYLASE"/>
    <property type="match status" value="1"/>
</dbReference>
<evidence type="ECO:0000256" key="6">
    <source>
        <dbReference type="ARBA" id="ARBA00022023"/>
    </source>
</evidence>
<evidence type="ECO:0000313" key="18">
    <source>
        <dbReference type="Proteomes" id="UP000381693"/>
    </source>
</evidence>
<organism evidence="17 18">
    <name type="scientific">Methylacidimicrobium cyclopophantes</name>
    <dbReference type="NCBI Taxonomy" id="1041766"/>
    <lineage>
        <taxon>Bacteria</taxon>
        <taxon>Pseudomonadati</taxon>
        <taxon>Verrucomicrobiota</taxon>
        <taxon>Methylacidimicrobium</taxon>
    </lineage>
</organism>
<evidence type="ECO:0000256" key="1">
    <source>
        <dbReference type="ARBA" id="ARBA00000843"/>
    </source>
</evidence>
<feature type="domain" description="HhH-GPD" evidence="16">
    <location>
        <begin position="89"/>
        <end position="237"/>
    </location>
</feature>
<comment type="similarity">
    <text evidence="4">Belongs to the Nth/MutY family.</text>
</comment>
<evidence type="ECO:0000256" key="14">
    <source>
        <dbReference type="ARBA" id="ARBA00023295"/>
    </source>
</evidence>
<keyword evidence="8" id="KW-0479">Metal-binding</keyword>
<dbReference type="PROSITE" id="PS01155">
    <property type="entry name" value="ENDONUCLEASE_III_2"/>
    <property type="match status" value="1"/>
</dbReference>
<dbReference type="EMBL" id="CABFUZ020000102">
    <property type="protein sequence ID" value="VVM05969.1"/>
    <property type="molecule type" value="Genomic_DNA"/>
</dbReference>
<dbReference type="FunFam" id="1.10.340.30:FF:000002">
    <property type="entry name" value="Adenine DNA glycosylase"/>
    <property type="match status" value="1"/>
</dbReference>
<dbReference type="GO" id="GO:0035485">
    <property type="term" value="F:adenine/guanine mispair binding"/>
    <property type="evidence" value="ECO:0007669"/>
    <property type="project" value="TreeGrafter"/>
</dbReference>
<dbReference type="CDD" id="cd00056">
    <property type="entry name" value="ENDO3c"/>
    <property type="match status" value="1"/>
</dbReference>
<feature type="region of interest" description="Disordered" evidence="15">
    <location>
        <begin position="1"/>
        <end position="26"/>
    </location>
</feature>
<evidence type="ECO:0000313" key="17">
    <source>
        <dbReference type="EMBL" id="VVM05969.1"/>
    </source>
</evidence>
<sequence>MEGRKEGGTSWGKTDPPEGSPGAKKSLEWRAVGVRREDTERAYRIPMRIESKFRHEFPRRLVAWYHDHAADLPWRRSPDPYSVLVSEFMLQQTRVATVVAHYRRWMERFPDFFALAAASEEEVLRLWEGLGYYARARNLHRVARLLVAERRGRLPSRPKELALLPGIGRYTAGAVASLAFGKRVPLVDANVRRLFLRLFSLSEEAGGNRLWEVAESLLPASRDCAAYNSALMEMGRTICRPQKADCPLCPVADLCRSRGRRSSPVRKSSSTRCEESAALLVREGRIWLEPSGRERYRGFWRLPELDSARMKSLGEACRLVYSITRYRVSLTVFWADWQDEASGQGRWFGREELPSLPLPTPHRRALDRVLPHAPSEPGEAFALPLVLR</sequence>
<dbReference type="InterPro" id="IPR044298">
    <property type="entry name" value="MIG/MutY"/>
</dbReference>
<dbReference type="InterPro" id="IPR003265">
    <property type="entry name" value="HhH-GPD_domain"/>
</dbReference>
<dbReference type="SUPFAM" id="SSF55811">
    <property type="entry name" value="Nudix"/>
    <property type="match status" value="1"/>
</dbReference>
<dbReference type="GO" id="GO:0032357">
    <property type="term" value="F:oxidized purine DNA binding"/>
    <property type="evidence" value="ECO:0007669"/>
    <property type="project" value="TreeGrafter"/>
</dbReference>
<keyword evidence="14 17" id="KW-0326">Glycosidase</keyword>
<dbReference type="Proteomes" id="UP000381693">
    <property type="component" value="Unassembled WGS sequence"/>
</dbReference>
<evidence type="ECO:0000256" key="12">
    <source>
        <dbReference type="ARBA" id="ARBA00023014"/>
    </source>
</evidence>
<dbReference type="GO" id="GO:0000701">
    <property type="term" value="F:purine-specific mismatch base pair DNA N-glycosylase activity"/>
    <property type="evidence" value="ECO:0007669"/>
    <property type="project" value="UniProtKB-EC"/>
</dbReference>
<evidence type="ECO:0000256" key="2">
    <source>
        <dbReference type="ARBA" id="ARBA00001966"/>
    </source>
</evidence>
<dbReference type="InterPro" id="IPR015797">
    <property type="entry name" value="NUDIX_hydrolase-like_dom_sf"/>
</dbReference>
<dbReference type="Pfam" id="PF00730">
    <property type="entry name" value="HhH-GPD"/>
    <property type="match status" value="1"/>
</dbReference>
<evidence type="ECO:0000256" key="13">
    <source>
        <dbReference type="ARBA" id="ARBA00023204"/>
    </source>
</evidence>
<keyword evidence="11" id="KW-0408">Iron</keyword>
<name>A0A5E6MAH5_9BACT</name>
<dbReference type="GO" id="GO:0051539">
    <property type="term" value="F:4 iron, 4 sulfur cluster binding"/>
    <property type="evidence" value="ECO:0007669"/>
    <property type="project" value="UniProtKB-KW"/>
</dbReference>
<gene>
    <name evidence="17" type="primary">mutY</name>
    <name evidence="17" type="ORF">MAMC_00896</name>
</gene>
<comment type="function">
    <text evidence="3">Adenine glycosylase active on G-A mispairs. MutY also corrects error-prone DNA synthesis past GO lesions which are due to the oxidatively damaged form of guanine: 7,8-dihydro-8-oxoguanine (8-oxo-dGTP).</text>
</comment>
<dbReference type="GO" id="GO:0034039">
    <property type="term" value="F:8-oxo-7,8-dihydroguanine DNA N-glycosylase activity"/>
    <property type="evidence" value="ECO:0007669"/>
    <property type="project" value="TreeGrafter"/>
</dbReference>
<dbReference type="Gene3D" id="1.10.1670.10">
    <property type="entry name" value="Helix-hairpin-Helix base-excision DNA repair enzymes (C-terminal)"/>
    <property type="match status" value="1"/>
</dbReference>
<evidence type="ECO:0000256" key="8">
    <source>
        <dbReference type="ARBA" id="ARBA00022723"/>
    </source>
</evidence>
<dbReference type="SMART" id="SM00478">
    <property type="entry name" value="ENDO3c"/>
    <property type="match status" value="1"/>
</dbReference>
<dbReference type="EC" id="3.2.2.31" evidence="5"/>
<evidence type="ECO:0000256" key="4">
    <source>
        <dbReference type="ARBA" id="ARBA00008343"/>
    </source>
</evidence>
<dbReference type="PANTHER" id="PTHR42944:SF1">
    <property type="entry name" value="ADENINE DNA GLYCOSYLASE"/>
    <property type="match status" value="1"/>
</dbReference>
<proteinExistence type="inferred from homology"/>
<evidence type="ECO:0000256" key="9">
    <source>
        <dbReference type="ARBA" id="ARBA00022763"/>
    </source>
</evidence>
<evidence type="ECO:0000256" key="7">
    <source>
        <dbReference type="ARBA" id="ARBA00022485"/>
    </source>
</evidence>
<evidence type="ECO:0000256" key="5">
    <source>
        <dbReference type="ARBA" id="ARBA00012045"/>
    </source>
</evidence>
<evidence type="ECO:0000256" key="11">
    <source>
        <dbReference type="ARBA" id="ARBA00023004"/>
    </source>
</evidence>
<dbReference type="GO" id="GO:0006298">
    <property type="term" value="P:mismatch repair"/>
    <property type="evidence" value="ECO:0007669"/>
    <property type="project" value="TreeGrafter"/>
</dbReference>
<keyword evidence="10 17" id="KW-0378">Hydrolase</keyword>
<comment type="cofactor">
    <cofactor evidence="2">
        <name>[4Fe-4S] cluster</name>
        <dbReference type="ChEBI" id="CHEBI:49883"/>
    </cofactor>
</comment>
<keyword evidence="13" id="KW-0234">DNA repair</keyword>
<evidence type="ECO:0000256" key="3">
    <source>
        <dbReference type="ARBA" id="ARBA00002933"/>
    </source>
</evidence>
<evidence type="ECO:0000259" key="16">
    <source>
        <dbReference type="SMART" id="SM00478"/>
    </source>
</evidence>
<dbReference type="GO" id="GO:0006284">
    <property type="term" value="P:base-excision repair"/>
    <property type="evidence" value="ECO:0007669"/>
    <property type="project" value="InterPro"/>
</dbReference>
<dbReference type="GO" id="GO:0046872">
    <property type="term" value="F:metal ion binding"/>
    <property type="evidence" value="ECO:0007669"/>
    <property type="project" value="UniProtKB-KW"/>
</dbReference>
<protein>
    <recommendedName>
        <fullName evidence="6">Adenine DNA glycosylase</fullName>
        <ecNumber evidence="5">3.2.2.31</ecNumber>
    </recommendedName>
</protein>
<keyword evidence="7" id="KW-0004">4Fe-4S</keyword>
<dbReference type="InterPro" id="IPR011257">
    <property type="entry name" value="DNA_glycosylase"/>
</dbReference>
<comment type="caution">
    <text evidence="17">The sequence shown here is derived from an EMBL/GenBank/DDBJ whole genome shotgun (WGS) entry which is preliminary data.</text>
</comment>
<dbReference type="Gene3D" id="3.90.79.10">
    <property type="entry name" value="Nucleoside Triphosphate Pyrophosphohydrolase"/>
    <property type="match status" value="1"/>
</dbReference>
<dbReference type="InterPro" id="IPR023170">
    <property type="entry name" value="HhH_base_excis_C"/>
</dbReference>
<comment type="catalytic activity">
    <reaction evidence="1">
        <text>Hydrolyzes free adenine bases from 7,8-dihydro-8-oxoguanine:adenine mismatched double-stranded DNA, leaving an apurinic site.</text>
        <dbReference type="EC" id="3.2.2.31"/>
    </reaction>
</comment>
<accession>A0A5E6MAH5</accession>
<keyword evidence="9" id="KW-0227">DNA damage</keyword>
<dbReference type="Gene3D" id="1.10.340.30">
    <property type="entry name" value="Hypothetical protein, domain 2"/>
    <property type="match status" value="1"/>
</dbReference>
<reference evidence="17" key="1">
    <citation type="submission" date="2019-09" db="EMBL/GenBank/DDBJ databases">
        <authorList>
            <person name="Cremers G."/>
        </authorList>
    </citation>
    <scope>NUCLEOTIDE SEQUENCE [LARGE SCALE GENOMIC DNA]</scope>
    <source>
        <strain evidence="17">3B</strain>
    </source>
</reference>
<dbReference type="AlphaFoldDB" id="A0A5E6MAH5"/>
<dbReference type="SUPFAM" id="SSF48150">
    <property type="entry name" value="DNA-glycosylase"/>
    <property type="match status" value="1"/>
</dbReference>
<keyword evidence="12" id="KW-0411">Iron-sulfur</keyword>
<evidence type="ECO:0000256" key="10">
    <source>
        <dbReference type="ARBA" id="ARBA00022801"/>
    </source>
</evidence>